<name>A0ABN7XE72_GIGMA</name>
<organism evidence="1 2">
    <name type="scientific">Gigaspora margarita</name>
    <dbReference type="NCBI Taxonomy" id="4874"/>
    <lineage>
        <taxon>Eukaryota</taxon>
        <taxon>Fungi</taxon>
        <taxon>Fungi incertae sedis</taxon>
        <taxon>Mucoromycota</taxon>
        <taxon>Glomeromycotina</taxon>
        <taxon>Glomeromycetes</taxon>
        <taxon>Diversisporales</taxon>
        <taxon>Gigasporaceae</taxon>
        <taxon>Gigaspora</taxon>
    </lineage>
</organism>
<dbReference type="Proteomes" id="UP000789901">
    <property type="component" value="Unassembled WGS sequence"/>
</dbReference>
<evidence type="ECO:0000313" key="1">
    <source>
        <dbReference type="EMBL" id="CAG8853561.1"/>
    </source>
</evidence>
<reference evidence="1 2" key="1">
    <citation type="submission" date="2021-06" db="EMBL/GenBank/DDBJ databases">
        <authorList>
            <person name="Kallberg Y."/>
            <person name="Tangrot J."/>
            <person name="Rosling A."/>
        </authorList>
    </citation>
    <scope>NUCLEOTIDE SEQUENCE [LARGE SCALE GENOMIC DNA]</scope>
    <source>
        <strain evidence="1 2">120-4 pot B 10/14</strain>
    </source>
</reference>
<gene>
    <name evidence="1" type="ORF">GMARGA_LOCUS42382</name>
</gene>
<comment type="caution">
    <text evidence="1">The sequence shown here is derived from an EMBL/GenBank/DDBJ whole genome shotgun (WGS) entry which is preliminary data.</text>
</comment>
<keyword evidence="2" id="KW-1185">Reference proteome</keyword>
<feature type="non-terminal residue" evidence="1">
    <location>
        <position position="1"/>
    </location>
</feature>
<proteinExistence type="predicted"/>
<sequence>LSVIMNDRRFNNGPHIGYMIDLISPGSDLLYVKPNPCLIQPNPG</sequence>
<accession>A0ABN7XE72</accession>
<dbReference type="EMBL" id="CAJVQB010126021">
    <property type="protein sequence ID" value="CAG8853561.1"/>
    <property type="molecule type" value="Genomic_DNA"/>
</dbReference>
<protein>
    <submittedName>
        <fullName evidence="1">5627_t:CDS:1</fullName>
    </submittedName>
</protein>
<evidence type="ECO:0000313" key="2">
    <source>
        <dbReference type="Proteomes" id="UP000789901"/>
    </source>
</evidence>